<dbReference type="Proteomes" id="UP000191418">
    <property type="component" value="Unassembled WGS sequence"/>
</dbReference>
<dbReference type="PROSITE" id="PS50929">
    <property type="entry name" value="ABC_TM1F"/>
    <property type="match status" value="1"/>
</dbReference>
<dbReference type="InterPro" id="IPR011527">
    <property type="entry name" value="ABC1_TM_dom"/>
</dbReference>
<feature type="domain" description="ABC transporter" evidence="12">
    <location>
        <begin position="342"/>
        <end position="577"/>
    </location>
</feature>
<keyword evidence="8 11" id="KW-1133">Transmembrane helix</keyword>
<name>A0A1V4T6Y0_9GAMM</name>
<accession>A0A1V4T6Y0</accession>
<gene>
    <name evidence="14" type="ORF">BTE48_06630</name>
</gene>
<dbReference type="EMBL" id="MTSM01000006">
    <property type="protein sequence ID" value="OPX55959.1"/>
    <property type="molecule type" value="Genomic_DNA"/>
</dbReference>
<dbReference type="Pfam" id="PF00005">
    <property type="entry name" value="ABC_tran"/>
    <property type="match status" value="1"/>
</dbReference>
<dbReference type="CDD" id="cd18552">
    <property type="entry name" value="ABC_6TM_MsbA_like"/>
    <property type="match status" value="1"/>
</dbReference>
<feature type="transmembrane region" description="Helical" evidence="11">
    <location>
        <begin position="24"/>
        <end position="45"/>
    </location>
</feature>
<evidence type="ECO:0000256" key="8">
    <source>
        <dbReference type="ARBA" id="ARBA00022989"/>
    </source>
</evidence>
<proteinExistence type="predicted"/>
<evidence type="ECO:0000259" key="13">
    <source>
        <dbReference type="PROSITE" id="PS50929"/>
    </source>
</evidence>
<keyword evidence="10 11" id="KW-0472">Membrane</keyword>
<evidence type="ECO:0000256" key="2">
    <source>
        <dbReference type="ARBA" id="ARBA00022448"/>
    </source>
</evidence>
<keyword evidence="4 11" id="KW-0812">Transmembrane</keyword>
<evidence type="ECO:0000256" key="6">
    <source>
        <dbReference type="ARBA" id="ARBA00022840"/>
    </source>
</evidence>
<evidence type="ECO:0000313" key="14">
    <source>
        <dbReference type="EMBL" id="OPX55959.1"/>
    </source>
</evidence>
<dbReference type="InterPro" id="IPR027417">
    <property type="entry name" value="P-loop_NTPase"/>
</dbReference>
<evidence type="ECO:0000256" key="7">
    <source>
        <dbReference type="ARBA" id="ARBA00022967"/>
    </source>
</evidence>
<evidence type="ECO:0000256" key="4">
    <source>
        <dbReference type="ARBA" id="ARBA00022692"/>
    </source>
</evidence>
<dbReference type="RefSeq" id="WP_078744750.1">
    <property type="nucleotide sequence ID" value="NZ_FUXG01000005.1"/>
</dbReference>
<dbReference type="FunFam" id="3.40.50.300:FF:000140">
    <property type="entry name" value="Lipid A export ATP-binding/permease protein MsbA"/>
    <property type="match status" value="1"/>
</dbReference>
<evidence type="ECO:0000256" key="9">
    <source>
        <dbReference type="ARBA" id="ARBA00023055"/>
    </source>
</evidence>
<feature type="transmembrane region" description="Helical" evidence="11">
    <location>
        <begin position="168"/>
        <end position="186"/>
    </location>
</feature>
<dbReference type="Gene3D" id="1.20.1560.10">
    <property type="entry name" value="ABC transporter type 1, transmembrane domain"/>
    <property type="match status" value="1"/>
</dbReference>
<comment type="caution">
    <text evidence="14">The sequence shown here is derived from an EMBL/GenBank/DDBJ whole genome shotgun (WGS) entry which is preliminary data.</text>
</comment>
<dbReference type="PROSITE" id="PS00211">
    <property type="entry name" value="ABC_TRANSPORTER_1"/>
    <property type="match status" value="1"/>
</dbReference>
<dbReference type="SUPFAM" id="SSF90123">
    <property type="entry name" value="ABC transporter transmembrane region"/>
    <property type="match status" value="1"/>
</dbReference>
<dbReference type="SUPFAM" id="SSF52540">
    <property type="entry name" value="P-loop containing nucleoside triphosphate hydrolases"/>
    <property type="match status" value="1"/>
</dbReference>
<keyword evidence="6 14" id="KW-0067">ATP-binding</keyword>
<organism evidence="14 15">
    <name type="scientific">Oceanospirillum multiglobuliferum</name>
    <dbReference type="NCBI Taxonomy" id="64969"/>
    <lineage>
        <taxon>Bacteria</taxon>
        <taxon>Pseudomonadati</taxon>
        <taxon>Pseudomonadota</taxon>
        <taxon>Gammaproteobacteria</taxon>
        <taxon>Oceanospirillales</taxon>
        <taxon>Oceanospirillaceae</taxon>
        <taxon>Oceanospirillum</taxon>
    </lineage>
</organism>
<keyword evidence="5" id="KW-0547">Nucleotide-binding</keyword>
<dbReference type="GO" id="GO:0016887">
    <property type="term" value="F:ATP hydrolysis activity"/>
    <property type="evidence" value="ECO:0007669"/>
    <property type="project" value="InterPro"/>
</dbReference>
<dbReference type="InterPro" id="IPR003593">
    <property type="entry name" value="AAA+_ATPase"/>
</dbReference>
<reference evidence="14 15" key="1">
    <citation type="submission" date="2017-01" db="EMBL/GenBank/DDBJ databases">
        <title>Genome Sequencing of a Marine Spirillum, Oceanospirillum multiglobuliferum ATCC 33336, from Japan.</title>
        <authorList>
            <person name="Carney J.G."/>
            <person name="Trachtenberg A.M."/>
            <person name="Rheaume B.A."/>
            <person name="Linnane J.D."/>
            <person name="Pitts N.L."/>
            <person name="Mykles D.L."/>
            <person name="Maclea K.S."/>
        </authorList>
    </citation>
    <scope>NUCLEOTIDE SEQUENCE [LARGE SCALE GENOMIC DNA]</scope>
    <source>
        <strain evidence="14 15">ATCC 33336</strain>
    </source>
</reference>
<keyword evidence="15" id="KW-1185">Reference proteome</keyword>
<dbReference type="PANTHER" id="PTHR43394:SF1">
    <property type="entry name" value="ATP-BINDING CASSETTE SUB-FAMILY B MEMBER 10, MITOCHONDRIAL"/>
    <property type="match status" value="1"/>
</dbReference>
<evidence type="ECO:0000256" key="5">
    <source>
        <dbReference type="ARBA" id="ARBA00022741"/>
    </source>
</evidence>
<dbReference type="InterPro" id="IPR017871">
    <property type="entry name" value="ABC_transporter-like_CS"/>
</dbReference>
<feature type="transmembrane region" description="Helical" evidence="11">
    <location>
        <begin position="65"/>
        <end position="88"/>
    </location>
</feature>
<evidence type="ECO:0000256" key="1">
    <source>
        <dbReference type="ARBA" id="ARBA00004651"/>
    </source>
</evidence>
<dbReference type="Pfam" id="PF00664">
    <property type="entry name" value="ABC_membrane"/>
    <property type="match status" value="1"/>
</dbReference>
<keyword evidence="3" id="KW-1003">Cell membrane</keyword>
<evidence type="ECO:0000256" key="11">
    <source>
        <dbReference type="SAM" id="Phobius"/>
    </source>
</evidence>
<dbReference type="GO" id="GO:0034040">
    <property type="term" value="F:ATPase-coupled lipid transmembrane transporter activity"/>
    <property type="evidence" value="ECO:0007669"/>
    <property type="project" value="InterPro"/>
</dbReference>
<dbReference type="GO" id="GO:0005524">
    <property type="term" value="F:ATP binding"/>
    <property type="evidence" value="ECO:0007669"/>
    <property type="project" value="UniProtKB-KW"/>
</dbReference>
<comment type="subcellular location">
    <subcellularLocation>
        <location evidence="1">Cell membrane</location>
        <topology evidence="1">Multi-pass membrane protein</topology>
    </subcellularLocation>
</comment>
<feature type="transmembrane region" description="Helical" evidence="11">
    <location>
        <begin position="142"/>
        <end position="162"/>
    </location>
</feature>
<keyword evidence="9" id="KW-0445">Lipid transport</keyword>
<dbReference type="Gene3D" id="3.40.50.300">
    <property type="entry name" value="P-loop containing nucleotide triphosphate hydrolases"/>
    <property type="match status" value="1"/>
</dbReference>
<feature type="transmembrane region" description="Helical" evidence="11">
    <location>
        <begin position="253"/>
        <end position="271"/>
    </location>
</feature>
<dbReference type="GO" id="GO:0005886">
    <property type="term" value="C:plasma membrane"/>
    <property type="evidence" value="ECO:0007669"/>
    <property type="project" value="UniProtKB-SubCell"/>
</dbReference>
<keyword evidence="2" id="KW-0813">Transport</keyword>
<dbReference type="STRING" id="64969.SAMN02745127_01037"/>
<dbReference type="SMART" id="SM00382">
    <property type="entry name" value="AAA"/>
    <property type="match status" value="1"/>
</dbReference>
<dbReference type="NCBIfam" id="TIGR02203">
    <property type="entry name" value="MsbA_lipidA"/>
    <property type="match status" value="1"/>
</dbReference>
<dbReference type="OrthoDB" id="9806127at2"/>
<dbReference type="CDD" id="cd03251">
    <property type="entry name" value="ABCC_MsbA"/>
    <property type="match status" value="1"/>
</dbReference>
<evidence type="ECO:0000256" key="10">
    <source>
        <dbReference type="ARBA" id="ARBA00023136"/>
    </source>
</evidence>
<dbReference type="InterPro" id="IPR036640">
    <property type="entry name" value="ABC1_TM_sf"/>
</dbReference>
<evidence type="ECO:0000313" key="15">
    <source>
        <dbReference type="Proteomes" id="UP000191418"/>
    </source>
</evidence>
<sequence>MPEAKAGQSPTAVYRRLLTYVRTYIWAFAISILGYIIYAASSTAFAELMKYLVDSIQKQDDNLRILFPSLMVAAFAARGFGSFLGIYFMEIVARGVVHNLRCKLFDKYLALPVQYFDSQSSGHLLSRLTFTIDQVTNAASEAITVVIREGIFVFGLLIYLFYNNWRLTLIFIALTPLIGIVVSFASKRFRKISKRIQHSMGDVTHVASEAISGYRVVRSFGGSEYERSRFVAASEYNRQQFLKMAATRAMSTPMVQFIVAIAMGLLVWLALSPEIMQGMTPGEFIAFITAASLMAKPIRQLTEVNNVIQRGVTAASDLFEQFDKEDEVDGGTQRLSRAQGNVEFKNVSFTYPNSEKQILKSLSFNVKAGQVVALVGRSGSGKSTLINLIPRFYSPSEGEVSLDGHKLTDLTLDSLREQIALVTQQVTLFNDTVANNIAYGQPNATREQIEAAARSAYALSFIEELPEGLDTLVGDNGVLLSGGQRQRLAIARAILKDAPLLILDEATSALDTESERFIQNALDAVMKNRTTFVIAHRLSTIEKADVIMVMDKGEIIEAGSHAELLAKQGAYAQLHAMQFSEAEPSA</sequence>
<dbReference type="AlphaFoldDB" id="A0A1V4T6Y0"/>
<protein>
    <submittedName>
        <fullName evidence="14">Lipid A export permease/ATP-binding protein MsbA</fullName>
    </submittedName>
</protein>
<evidence type="ECO:0000256" key="3">
    <source>
        <dbReference type="ARBA" id="ARBA00022475"/>
    </source>
</evidence>
<dbReference type="InterPro" id="IPR003439">
    <property type="entry name" value="ABC_transporter-like_ATP-bd"/>
</dbReference>
<dbReference type="PANTHER" id="PTHR43394">
    <property type="entry name" value="ATP-DEPENDENT PERMEASE MDL1, MITOCHONDRIAL"/>
    <property type="match status" value="1"/>
</dbReference>
<dbReference type="GO" id="GO:0015421">
    <property type="term" value="F:ABC-type oligopeptide transporter activity"/>
    <property type="evidence" value="ECO:0007669"/>
    <property type="project" value="TreeGrafter"/>
</dbReference>
<evidence type="ECO:0000259" key="12">
    <source>
        <dbReference type="PROSITE" id="PS50893"/>
    </source>
</evidence>
<keyword evidence="7" id="KW-1278">Translocase</keyword>
<dbReference type="PROSITE" id="PS50893">
    <property type="entry name" value="ABC_TRANSPORTER_2"/>
    <property type="match status" value="1"/>
</dbReference>
<feature type="domain" description="ABC transmembrane type-1" evidence="13">
    <location>
        <begin position="29"/>
        <end position="310"/>
    </location>
</feature>
<dbReference type="InterPro" id="IPR039421">
    <property type="entry name" value="Type_1_exporter"/>
</dbReference>
<dbReference type="InterPro" id="IPR011917">
    <property type="entry name" value="ABC_transpr_lipidA"/>
</dbReference>